<dbReference type="GO" id="GO:0052689">
    <property type="term" value="F:carboxylic ester hydrolase activity"/>
    <property type="evidence" value="ECO:0007669"/>
    <property type="project" value="UniProtKB-KW"/>
</dbReference>
<proteinExistence type="predicted"/>
<dbReference type="AlphaFoldDB" id="A0A382JGI8"/>
<protein>
    <submittedName>
        <fullName evidence="5">Uncharacterized protein</fullName>
    </submittedName>
</protein>
<name>A0A382JGI8_9ZZZZ</name>
<evidence type="ECO:0000313" key="5">
    <source>
        <dbReference type="EMBL" id="SVC10966.1"/>
    </source>
</evidence>
<keyword evidence="1" id="KW-0719">Serine esterase</keyword>
<evidence type="ECO:0000256" key="4">
    <source>
        <dbReference type="ARBA" id="ARBA00023157"/>
    </source>
</evidence>
<dbReference type="EMBL" id="UINC01074099">
    <property type="protein sequence ID" value="SVC10966.1"/>
    <property type="molecule type" value="Genomic_DNA"/>
</dbReference>
<organism evidence="5">
    <name type="scientific">marine metagenome</name>
    <dbReference type="NCBI Taxonomy" id="408172"/>
    <lineage>
        <taxon>unclassified sequences</taxon>
        <taxon>metagenomes</taxon>
        <taxon>ecological metagenomes</taxon>
    </lineage>
</organism>
<gene>
    <name evidence="5" type="ORF">METZ01_LOCUS263820</name>
</gene>
<keyword evidence="2" id="KW-0732">Signal</keyword>
<sequence>MRRIVSAIALSLCGAWVSTFGAGAFQVSALGSVEEITNCEDLLQQRNLTITYAGLAETSKGKSYCYVKGLLLPAVHFHVQLPLPGDWNGRFLKWGDGGKDGDLDFADHRVTEGYAVANSNTGHDNGAEPGSSFGYHNRQAEIDFGYRAVHLTTMAAKTMTGKKKTPARCSRFTNGSPCPWISSTWFLCGRIHPWMSP</sequence>
<evidence type="ECO:0000256" key="1">
    <source>
        <dbReference type="ARBA" id="ARBA00022487"/>
    </source>
</evidence>
<feature type="non-terminal residue" evidence="5">
    <location>
        <position position="197"/>
    </location>
</feature>
<accession>A0A382JGI8</accession>
<dbReference type="PANTHER" id="PTHR33938">
    <property type="entry name" value="FERULOYL ESTERASE B-RELATED"/>
    <property type="match status" value="1"/>
</dbReference>
<dbReference type="PANTHER" id="PTHR33938:SF15">
    <property type="entry name" value="FERULOYL ESTERASE B-RELATED"/>
    <property type="match status" value="1"/>
</dbReference>
<keyword evidence="3" id="KW-0378">Hydrolase</keyword>
<reference evidence="5" key="1">
    <citation type="submission" date="2018-05" db="EMBL/GenBank/DDBJ databases">
        <authorList>
            <person name="Lanie J.A."/>
            <person name="Ng W.-L."/>
            <person name="Kazmierczak K.M."/>
            <person name="Andrzejewski T.M."/>
            <person name="Davidsen T.M."/>
            <person name="Wayne K.J."/>
            <person name="Tettelin H."/>
            <person name="Glass J.I."/>
            <person name="Rusch D."/>
            <person name="Podicherti R."/>
            <person name="Tsui H.-C.T."/>
            <person name="Winkler M.E."/>
        </authorList>
    </citation>
    <scope>NUCLEOTIDE SEQUENCE</scope>
</reference>
<evidence type="ECO:0000256" key="2">
    <source>
        <dbReference type="ARBA" id="ARBA00022729"/>
    </source>
</evidence>
<dbReference type="InterPro" id="IPR011118">
    <property type="entry name" value="Tannase/feruloyl_esterase"/>
</dbReference>
<keyword evidence="4" id="KW-1015">Disulfide bond</keyword>
<dbReference type="Pfam" id="PF07519">
    <property type="entry name" value="Tannase"/>
    <property type="match status" value="1"/>
</dbReference>
<evidence type="ECO:0000256" key="3">
    <source>
        <dbReference type="ARBA" id="ARBA00022801"/>
    </source>
</evidence>